<evidence type="ECO:0000256" key="1">
    <source>
        <dbReference type="ARBA" id="ARBA00022574"/>
    </source>
</evidence>
<dbReference type="AlphaFoldDB" id="A0ABD1VED0"/>
<dbReference type="InterPro" id="IPR051944">
    <property type="entry name" value="BEACH_domain_protein"/>
</dbReference>
<gene>
    <name evidence="3" type="ORF">Fot_17084</name>
</gene>
<dbReference type="InterPro" id="IPR011989">
    <property type="entry name" value="ARM-like"/>
</dbReference>
<evidence type="ECO:0000313" key="4">
    <source>
        <dbReference type="Proteomes" id="UP001604277"/>
    </source>
</evidence>
<dbReference type="Proteomes" id="UP001604277">
    <property type="component" value="Unassembled WGS sequence"/>
</dbReference>
<dbReference type="PANTHER" id="PTHR46108">
    <property type="entry name" value="BLUE CHEESE"/>
    <property type="match status" value="1"/>
</dbReference>
<keyword evidence="4" id="KW-1185">Reference proteome</keyword>
<dbReference type="PANTHER" id="PTHR46108:SF4">
    <property type="entry name" value="BLUE CHEESE"/>
    <property type="match status" value="1"/>
</dbReference>
<evidence type="ECO:0000256" key="2">
    <source>
        <dbReference type="SAM" id="MobiDB-lite"/>
    </source>
</evidence>
<reference evidence="4" key="1">
    <citation type="submission" date="2024-07" db="EMBL/GenBank/DDBJ databases">
        <title>Two chromosome-level genome assemblies of Korean endemic species Abeliophyllum distichum and Forsythia ovata (Oleaceae).</title>
        <authorList>
            <person name="Jang H."/>
        </authorList>
    </citation>
    <scope>NUCLEOTIDE SEQUENCE [LARGE SCALE GENOMIC DNA]</scope>
</reference>
<feature type="region of interest" description="Disordered" evidence="2">
    <location>
        <begin position="193"/>
        <end position="222"/>
    </location>
</feature>
<organism evidence="3 4">
    <name type="scientific">Forsythia ovata</name>
    <dbReference type="NCBI Taxonomy" id="205694"/>
    <lineage>
        <taxon>Eukaryota</taxon>
        <taxon>Viridiplantae</taxon>
        <taxon>Streptophyta</taxon>
        <taxon>Embryophyta</taxon>
        <taxon>Tracheophyta</taxon>
        <taxon>Spermatophyta</taxon>
        <taxon>Magnoliopsida</taxon>
        <taxon>eudicotyledons</taxon>
        <taxon>Gunneridae</taxon>
        <taxon>Pentapetalae</taxon>
        <taxon>asterids</taxon>
        <taxon>lamiids</taxon>
        <taxon>Lamiales</taxon>
        <taxon>Oleaceae</taxon>
        <taxon>Forsythieae</taxon>
        <taxon>Forsythia</taxon>
    </lineage>
</organism>
<comment type="caution">
    <text evidence="3">The sequence shown here is derived from an EMBL/GenBank/DDBJ whole genome shotgun (WGS) entry which is preliminary data.</text>
</comment>
<feature type="region of interest" description="Disordered" evidence="2">
    <location>
        <begin position="15"/>
        <end position="45"/>
    </location>
</feature>
<accession>A0ABD1VED0</accession>
<dbReference type="Gene3D" id="1.25.10.10">
    <property type="entry name" value="Leucine-rich Repeat Variant"/>
    <property type="match status" value="1"/>
</dbReference>
<name>A0ABD1VED0_9LAMI</name>
<feature type="compositionally biased region" description="Basic and acidic residues" evidence="2">
    <location>
        <begin position="211"/>
        <end position="222"/>
    </location>
</feature>
<evidence type="ECO:0000313" key="3">
    <source>
        <dbReference type="EMBL" id="KAL2535693.1"/>
    </source>
</evidence>
<protein>
    <submittedName>
        <fullName evidence="3">Beige/BEACH domain</fullName>
    </submittedName>
</protein>
<dbReference type="SUPFAM" id="SSF48371">
    <property type="entry name" value="ARM repeat"/>
    <property type="match status" value="1"/>
</dbReference>
<sequence length="985" mass="109258">MKWATLLKEFKEKVGFSQAPSASSSASDSNNNVNNASPSSRDYALFPSGDKHELELDFKRYWEEFSSSNSEKEKKKALNWTVEIFHRLVKQHSNVAQLIPTLVQTHIFSFVLGRAFVTDIEKLKLSSKTRALEVERVLNFFSETAKDGIKPGANLLHAVEVLVSAPIDKQSFLDSGILCCLIYVLNALLTPDGGSHRQKPDNNEELLPADQNHDGETNSVPRREVEGSVVNILKALATHPSAAQSLKEDNSFELLFQMVANGSSVGFSPYKEGSVPLPASQLHRHAMQIKVLLMAVKDFNPDCGNPAYTMGIVDLLLECIVLSHRPGKMFLPVEAGATRLREDIHNAHGYQFVVQFALILSKNQGGQTLYSESFSEKDSTSDSLHAVREVEIRNSKERGNNSPKILSSTLSRLLHVIVDFAQTGPSDVSRSSELKASKIYHTESGGEGRSLTPSSYQITDEIWEKDIGKVKDLEAVQMLQDILIKAESRELQAEVLNILFKIFSSHLENYKLCQQLRTVPLLILNMAGLPPSLQEIILKILEYVVTVVNVIPVQELLSLCCLLQQPITSDLKHTILSFFVKLLSFHQQYKKILREVGVLELLLDDLKQHKFLGPEPLDEELNQPVSFKKHLGSNDAILSSPKLLESGPGKFPIFEVEGTVAVAWDCLVFLLKKDEASQVYFRSANGVTVILPFLTSDTHRSGVLRVLSCLIIDDVNQAHSEELGALIEVLKSGMVTSTSGSQYMLQDDAKCDAFGALWRIVGVNDSAQRVFGEATGFSLLLTTLHYFQRDSEQKNQSSISVYANVFTYLLRAMTAGVCDNAVNRKKLHAIISSQTFNDLLSDSGLICVEYERQVIQLFLELALEIMLPPSMKLEAAKLPNKTENESASFLLMTPSGSFVPDKERVYNASAVRVLMRALLLFTPKVQLELTNLIGKLACASSFNQENLTSIGCVELLLETIYPFLSSSSPLVSHALKIVEVLGAYR</sequence>
<dbReference type="InterPro" id="IPR016024">
    <property type="entry name" value="ARM-type_fold"/>
</dbReference>
<keyword evidence="1" id="KW-0853">WD repeat</keyword>
<feature type="compositionally biased region" description="Low complexity" evidence="2">
    <location>
        <begin position="17"/>
        <end position="40"/>
    </location>
</feature>
<proteinExistence type="predicted"/>
<dbReference type="EMBL" id="JBFOLJ010000005">
    <property type="protein sequence ID" value="KAL2535693.1"/>
    <property type="molecule type" value="Genomic_DNA"/>
</dbReference>